<dbReference type="Pfam" id="PF08282">
    <property type="entry name" value="Hydrolase_3"/>
    <property type="match status" value="1"/>
</dbReference>
<evidence type="ECO:0000313" key="2">
    <source>
        <dbReference type="Proteomes" id="UP000292648"/>
    </source>
</evidence>
<dbReference type="PROSITE" id="PS01228">
    <property type="entry name" value="COF_1"/>
    <property type="match status" value="1"/>
</dbReference>
<dbReference type="Proteomes" id="UP000292648">
    <property type="component" value="Unassembled WGS sequence"/>
</dbReference>
<dbReference type="SUPFAM" id="SSF56784">
    <property type="entry name" value="HAD-like"/>
    <property type="match status" value="1"/>
</dbReference>
<dbReference type="PANTHER" id="PTHR10000:SF8">
    <property type="entry name" value="HAD SUPERFAMILY HYDROLASE-LIKE, TYPE 3"/>
    <property type="match status" value="1"/>
</dbReference>
<name>A0A4Q9XZH2_9LACO</name>
<dbReference type="GO" id="GO:0005829">
    <property type="term" value="C:cytosol"/>
    <property type="evidence" value="ECO:0007669"/>
    <property type="project" value="TreeGrafter"/>
</dbReference>
<dbReference type="InterPro" id="IPR006379">
    <property type="entry name" value="HAD-SF_hydro_IIB"/>
</dbReference>
<dbReference type="NCBIfam" id="TIGR01484">
    <property type="entry name" value="HAD-SF-IIB"/>
    <property type="match status" value="1"/>
</dbReference>
<gene>
    <name evidence="1" type="ORF">EUZ87_12425</name>
</gene>
<reference evidence="1 2" key="1">
    <citation type="submission" date="2019-01" db="EMBL/GenBank/DDBJ databases">
        <title>Draft genome sequence of Lactobacillus paraplantarum OSY-TC318, a Producer of the novel lantibiotic Paraplantaracin TC318.</title>
        <authorList>
            <person name="Hussein W.E."/>
            <person name="Huang E."/>
            <person name="Yousef A.E."/>
        </authorList>
    </citation>
    <scope>NUCLEOTIDE SEQUENCE [LARGE SCALE GENOMIC DNA]</scope>
    <source>
        <strain evidence="1 2">OSY-TC318</strain>
    </source>
</reference>
<dbReference type="GO" id="GO:0000287">
    <property type="term" value="F:magnesium ion binding"/>
    <property type="evidence" value="ECO:0007669"/>
    <property type="project" value="TreeGrafter"/>
</dbReference>
<dbReference type="InterPro" id="IPR036412">
    <property type="entry name" value="HAD-like_sf"/>
</dbReference>
<comment type="caution">
    <text evidence="1">The sequence shown here is derived from an EMBL/GenBank/DDBJ whole genome shotgun (WGS) entry which is preliminary data.</text>
</comment>
<dbReference type="EMBL" id="SEHH01000097">
    <property type="protein sequence ID" value="TBX39422.1"/>
    <property type="molecule type" value="Genomic_DNA"/>
</dbReference>
<dbReference type="PROSITE" id="PS01229">
    <property type="entry name" value="COF_2"/>
    <property type="match status" value="1"/>
</dbReference>
<dbReference type="InterPro" id="IPR023214">
    <property type="entry name" value="HAD_sf"/>
</dbReference>
<dbReference type="PANTHER" id="PTHR10000">
    <property type="entry name" value="PHOSPHOSERINE PHOSPHATASE"/>
    <property type="match status" value="1"/>
</dbReference>
<accession>A0A4Q9XZH2</accession>
<dbReference type="GO" id="GO:0016791">
    <property type="term" value="F:phosphatase activity"/>
    <property type="evidence" value="ECO:0007669"/>
    <property type="project" value="UniProtKB-ARBA"/>
</dbReference>
<dbReference type="AlphaFoldDB" id="A0A4Q9XZH2"/>
<dbReference type="Gene3D" id="3.40.50.1000">
    <property type="entry name" value="HAD superfamily/HAD-like"/>
    <property type="match status" value="1"/>
</dbReference>
<dbReference type="SFLD" id="SFLDS00003">
    <property type="entry name" value="Haloacid_Dehalogenase"/>
    <property type="match status" value="1"/>
</dbReference>
<dbReference type="SFLD" id="SFLDG01140">
    <property type="entry name" value="C2.B:_Phosphomannomutase_and_P"/>
    <property type="match status" value="1"/>
</dbReference>
<dbReference type="NCBIfam" id="TIGR00099">
    <property type="entry name" value="Cof-subfamily"/>
    <property type="match status" value="1"/>
</dbReference>
<dbReference type="Gene3D" id="3.30.1240.10">
    <property type="match status" value="1"/>
</dbReference>
<organism evidence="1 2">
    <name type="scientific">Lactiplantibacillus paraplantarum</name>
    <dbReference type="NCBI Taxonomy" id="60520"/>
    <lineage>
        <taxon>Bacteria</taxon>
        <taxon>Bacillati</taxon>
        <taxon>Bacillota</taxon>
        <taxon>Bacilli</taxon>
        <taxon>Lactobacillales</taxon>
        <taxon>Lactobacillaceae</taxon>
        <taxon>Lactiplantibacillus</taxon>
    </lineage>
</organism>
<evidence type="ECO:0000313" key="1">
    <source>
        <dbReference type="EMBL" id="TBX39422.1"/>
    </source>
</evidence>
<sequence>MINYLFSDLDGTLLNSQGTVSPQTVQAVRKSGLPMTLVSARAPIEMRGAIQALGLTGPQIGFNGGLIFEYRQNQVQALQAVPLEQALARQVLDFIKATAPTVSLSCYTQSEWLTEKVDAGTRAEEQLTRQIATPIASYAAQFSQHPAAIFKIIIMTLDNQVMATLATALKQMVGSSASVKLSGQTYLEVTSAQAQKSRGIAFIKERFHLTTGELAAFGDGENDLPMLKAVGLPIVMGNADPTIQQYGQHVTKCNDEDGVAYALEHLIGR</sequence>
<dbReference type="InterPro" id="IPR000150">
    <property type="entry name" value="Cof"/>
</dbReference>
<protein>
    <submittedName>
        <fullName evidence="1">HAD family phosphatase</fullName>
    </submittedName>
</protein>
<dbReference type="CDD" id="cd07516">
    <property type="entry name" value="HAD_Pase"/>
    <property type="match status" value="1"/>
</dbReference>
<proteinExistence type="predicted"/>